<dbReference type="InterPro" id="IPR046350">
    <property type="entry name" value="Cystatin_sf"/>
</dbReference>
<comment type="caution">
    <text evidence="5">The sequence shown here is derived from an EMBL/GenBank/DDBJ whole genome shotgun (WGS) entry which is preliminary data.</text>
</comment>
<dbReference type="PANTHER" id="PTHR47364:SF2">
    <property type="entry name" value="CYSTEINE PROTEINASE INHIBITOR 5"/>
    <property type="match status" value="1"/>
</dbReference>
<dbReference type="Gene3D" id="3.10.450.10">
    <property type="match status" value="1"/>
</dbReference>
<dbReference type="PROSITE" id="PS00287">
    <property type="entry name" value="CYSTATIN"/>
    <property type="match status" value="1"/>
</dbReference>
<feature type="domain" description="Cystatin" evidence="4">
    <location>
        <begin position="36"/>
        <end position="124"/>
    </location>
</feature>
<dbReference type="InterPro" id="IPR000010">
    <property type="entry name" value="Cystatin_dom"/>
</dbReference>
<keyword evidence="2" id="KW-0789">Thiol protease inhibitor</keyword>
<dbReference type="Proteomes" id="UP001341840">
    <property type="component" value="Unassembled WGS sequence"/>
</dbReference>
<feature type="signal peptide" evidence="3">
    <location>
        <begin position="1"/>
        <end position="19"/>
    </location>
</feature>
<dbReference type="PANTHER" id="PTHR47364">
    <property type="entry name" value="CYSTEINE PROTEINASE INHIBITOR 5"/>
    <property type="match status" value="1"/>
</dbReference>
<protein>
    <recommendedName>
        <fullName evidence="4">Cystatin domain-containing protein</fullName>
    </recommendedName>
</protein>
<organism evidence="5 6">
    <name type="scientific">Stylosanthes scabra</name>
    <dbReference type="NCBI Taxonomy" id="79078"/>
    <lineage>
        <taxon>Eukaryota</taxon>
        <taxon>Viridiplantae</taxon>
        <taxon>Streptophyta</taxon>
        <taxon>Embryophyta</taxon>
        <taxon>Tracheophyta</taxon>
        <taxon>Spermatophyta</taxon>
        <taxon>Magnoliopsida</taxon>
        <taxon>eudicotyledons</taxon>
        <taxon>Gunneridae</taxon>
        <taxon>Pentapetalae</taxon>
        <taxon>rosids</taxon>
        <taxon>fabids</taxon>
        <taxon>Fabales</taxon>
        <taxon>Fabaceae</taxon>
        <taxon>Papilionoideae</taxon>
        <taxon>50 kb inversion clade</taxon>
        <taxon>dalbergioids sensu lato</taxon>
        <taxon>Dalbergieae</taxon>
        <taxon>Pterocarpus clade</taxon>
        <taxon>Stylosanthes</taxon>
    </lineage>
</organism>
<reference evidence="5 6" key="1">
    <citation type="journal article" date="2023" name="Plants (Basel)">
        <title>Bridging the Gap: Combining Genomics and Transcriptomics Approaches to Understand Stylosanthes scabra, an Orphan Legume from the Brazilian Caatinga.</title>
        <authorList>
            <person name="Ferreira-Neto J.R.C."/>
            <person name="da Silva M.D."/>
            <person name="Binneck E."/>
            <person name="de Melo N.F."/>
            <person name="da Silva R.H."/>
            <person name="de Melo A.L.T.M."/>
            <person name="Pandolfi V."/>
            <person name="Bustamante F.O."/>
            <person name="Brasileiro-Vidal A.C."/>
            <person name="Benko-Iseppon A.M."/>
        </authorList>
    </citation>
    <scope>NUCLEOTIDE SEQUENCE [LARGE SCALE GENOMIC DNA]</scope>
    <source>
        <tissue evidence="5">Leaves</tissue>
    </source>
</reference>
<sequence>MRLQCHVFFLLLALTAAAAVVSRKEAYGPKSVWTPIKDLSDPHVEDIAQFAISAHNSRPFEPVIILKLQRIIKGETQVVAGTNYRLLLEACSLNGSPHPTGIYEAIVLERPEVLQSLSLTSFKLVHQS</sequence>
<evidence type="ECO:0000313" key="6">
    <source>
        <dbReference type="Proteomes" id="UP001341840"/>
    </source>
</evidence>
<accession>A0ABU6U8U8</accession>
<proteinExistence type="predicted"/>
<dbReference type="EMBL" id="JASCZI010120893">
    <property type="protein sequence ID" value="MED6157105.1"/>
    <property type="molecule type" value="Genomic_DNA"/>
</dbReference>
<evidence type="ECO:0000256" key="1">
    <source>
        <dbReference type="ARBA" id="ARBA00022690"/>
    </source>
</evidence>
<name>A0ABU6U8U8_9FABA</name>
<keyword evidence="6" id="KW-1185">Reference proteome</keyword>
<dbReference type="InterPro" id="IPR018073">
    <property type="entry name" value="Prot_inh_cystat_CS"/>
</dbReference>
<evidence type="ECO:0000256" key="2">
    <source>
        <dbReference type="ARBA" id="ARBA00022704"/>
    </source>
</evidence>
<dbReference type="SUPFAM" id="SSF54403">
    <property type="entry name" value="Cystatin/monellin"/>
    <property type="match status" value="1"/>
</dbReference>
<dbReference type="CDD" id="cd00042">
    <property type="entry name" value="CY"/>
    <property type="match status" value="1"/>
</dbReference>
<evidence type="ECO:0000313" key="5">
    <source>
        <dbReference type="EMBL" id="MED6157105.1"/>
    </source>
</evidence>
<dbReference type="Pfam" id="PF16845">
    <property type="entry name" value="SQAPI"/>
    <property type="match status" value="1"/>
</dbReference>
<evidence type="ECO:0000256" key="3">
    <source>
        <dbReference type="SAM" id="SignalP"/>
    </source>
</evidence>
<keyword evidence="3" id="KW-0732">Signal</keyword>
<gene>
    <name evidence="5" type="ORF">PIB30_020261</name>
</gene>
<feature type="chain" id="PRO_5046394346" description="Cystatin domain-containing protein" evidence="3">
    <location>
        <begin position="20"/>
        <end position="128"/>
    </location>
</feature>
<evidence type="ECO:0000259" key="4">
    <source>
        <dbReference type="Pfam" id="PF16845"/>
    </source>
</evidence>
<keyword evidence="1" id="KW-0646">Protease inhibitor</keyword>